<organism evidence="1 2">
    <name type="scientific">Ciceribacter sichuanensis</name>
    <dbReference type="NCBI Taxonomy" id="2949647"/>
    <lineage>
        <taxon>Bacteria</taxon>
        <taxon>Pseudomonadati</taxon>
        <taxon>Pseudomonadota</taxon>
        <taxon>Alphaproteobacteria</taxon>
        <taxon>Hyphomicrobiales</taxon>
        <taxon>Rhizobiaceae</taxon>
        <taxon>Ciceribacter</taxon>
    </lineage>
</organism>
<dbReference type="Proteomes" id="UP001155380">
    <property type="component" value="Unassembled WGS sequence"/>
</dbReference>
<dbReference type="AlphaFoldDB" id="A0AAJ1BUM9"/>
<reference evidence="1" key="1">
    <citation type="submission" date="2022-06" db="EMBL/GenBank/DDBJ databases">
        <authorList>
            <person name="Sun Q."/>
        </authorList>
    </citation>
    <scope>NUCLEOTIDE SEQUENCE</scope>
    <source>
        <strain evidence="1">S101</strain>
    </source>
</reference>
<protein>
    <submittedName>
        <fullName evidence="1">DUF2164 domain-containing protein</fullName>
    </submittedName>
</protein>
<name>A0AAJ1BUM9_9HYPH</name>
<dbReference type="Pfam" id="PF09932">
    <property type="entry name" value="DUF2164"/>
    <property type="match status" value="1"/>
</dbReference>
<sequence>MAKPDFSPEQLAALVAAVQKHVDTEYDVKLGRFEAESLIEFMAGTVGALHYNRGLHDAQALFARQVESLGDAIYQLERPVGS</sequence>
<evidence type="ECO:0000313" key="2">
    <source>
        <dbReference type="Proteomes" id="UP001155380"/>
    </source>
</evidence>
<evidence type="ECO:0000313" key="1">
    <source>
        <dbReference type="EMBL" id="MCO5956681.1"/>
    </source>
</evidence>
<gene>
    <name evidence="1" type="ORF">NBH21_07875</name>
</gene>
<dbReference type="EMBL" id="JAMXLX010000002">
    <property type="protein sequence ID" value="MCO5956681.1"/>
    <property type="molecule type" value="Genomic_DNA"/>
</dbReference>
<dbReference type="InterPro" id="IPR018680">
    <property type="entry name" value="DUF2164"/>
</dbReference>
<comment type="caution">
    <text evidence="1">The sequence shown here is derived from an EMBL/GenBank/DDBJ whole genome shotgun (WGS) entry which is preliminary data.</text>
</comment>
<accession>A0AAJ1BUM9</accession>
<dbReference type="RefSeq" id="WP_250916025.1">
    <property type="nucleotide sequence ID" value="NZ_JAMXLX010000002.1"/>
</dbReference>
<proteinExistence type="predicted"/>